<protein>
    <recommendedName>
        <fullName evidence="4">HIT-type domain-containing protein</fullName>
    </recommendedName>
</protein>
<evidence type="ECO:0000256" key="2">
    <source>
        <dbReference type="SAM" id="Coils"/>
    </source>
</evidence>
<dbReference type="SUPFAM" id="SSF144232">
    <property type="entry name" value="HIT/MYND zinc finger-like"/>
    <property type="match status" value="1"/>
</dbReference>
<keyword evidence="6" id="KW-1185">Reference proteome</keyword>
<gene>
    <name evidence="5" type="ORF">QVE165_LOCUS30930</name>
</gene>
<evidence type="ECO:0000313" key="6">
    <source>
        <dbReference type="Proteomes" id="UP000663832"/>
    </source>
</evidence>
<dbReference type="Proteomes" id="UP000663832">
    <property type="component" value="Unassembled WGS sequence"/>
</dbReference>
<dbReference type="Gene3D" id="3.30.60.190">
    <property type="match status" value="1"/>
</dbReference>
<feature type="domain" description="HIT-type" evidence="4">
    <location>
        <begin position="7"/>
        <end position="40"/>
    </location>
</feature>
<feature type="coiled-coil region" evidence="2">
    <location>
        <begin position="465"/>
        <end position="503"/>
    </location>
</feature>
<organism evidence="5 6">
    <name type="scientific">Adineta steineri</name>
    <dbReference type="NCBI Taxonomy" id="433720"/>
    <lineage>
        <taxon>Eukaryota</taxon>
        <taxon>Metazoa</taxon>
        <taxon>Spiralia</taxon>
        <taxon>Gnathifera</taxon>
        <taxon>Rotifera</taxon>
        <taxon>Eurotatoria</taxon>
        <taxon>Bdelloidea</taxon>
        <taxon>Adinetida</taxon>
        <taxon>Adinetidae</taxon>
        <taxon>Adineta</taxon>
    </lineage>
</organism>
<dbReference type="PROSITE" id="PS51083">
    <property type="entry name" value="ZF_HIT"/>
    <property type="match status" value="1"/>
</dbReference>
<dbReference type="InterPro" id="IPR007529">
    <property type="entry name" value="Znf_HIT"/>
</dbReference>
<name>A0A815DA94_9BILA</name>
<dbReference type="InterPro" id="IPR039646">
    <property type="entry name" value="ZNHIT2"/>
</dbReference>
<keyword evidence="2" id="KW-0175">Coiled coil</keyword>
<sequence>MNFDNLCHICQLKSAPYKCPRCQMKYCSLICYRDRLHKKCSKEFDENEIIDSMNIDEDQGQNQNQTTTNNFVRERIEDILKRKVDEKEFYNEEDDEQIEELFEHILPSNDSEMYREEAPIDDDDGDDDDEAEERIASDDEDPLPALPNDMDESDENVNQLWTYLTSEEKHEFKSMLHDGRISHLLNDYKPWKPWWLYKTQAPALITDLENTPTPSSSTLPDTIPITISNIVPLPSLTSILPHIYVRFDVFEILFAYVLISIRYRGDFQSYISEAGSEFLHIASRHITQKATIFDEEQDSIFIVQTRISLLREHLQDQTLSYHISEEFFVNLLADILSIIHGPYQGQTSSNIYVLAALSELKRFLIQIQEYKPSVESIANEQSNKSTPGMINVFHTNRKINPKITVNRSNNSKLCIRSEPNVSKKSESKKIVKNQKLKPFNRKIVQSLLHKIDYLLSWTITHSDRLKILEYELEQIEDNLRHELTQYQRDKNRIEKNLKHIRLHQQTTNGSNRIQEL</sequence>
<feature type="region of interest" description="Disordered" evidence="3">
    <location>
        <begin position="105"/>
        <end position="153"/>
    </location>
</feature>
<dbReference type="AlphaFoldDB" id="A0A815DA94"/>
<keyword evidence="1" id="KW-0479">Metal-binding</keyword>
<proteinExistence type="predicted"/>
<evidence type="ECO:0000256" key="1">
    <source>
        <dbReference type="PROSITE-ProRule" id="PRU00453"/>
    </source>
</evidence>
<dbReference type="GO" id="GO:0008270">
    <property type="term" value="F:zinc ion binding"/>
    <property type="evidence" value="ECO:0007669"/>
    <property type="project" value="UniProtKB-UniRule"/>
</dbReference>
<evidence type="ECO:0000313" key="5">
    <source>
        <dbReference type="EMBL" id="CAF1295274.1"/>
    </source>
</evidence>
<keyword evidence="1" id="KW-0862">Zinc</keyword>
<comment type="caution">
    <text evidence="5">The sequence shown here is derived from an EMBL/GenBank/DDBJ whole genome shotgun (WGS) entry which is preliminary data.</text>
</comment>
<dbReference type="PANTHER" id="PTHR15555">
    <property type="entry name" value="ZINC FINGER HIT DOMAIN CONTAINING PROTEIN 2 PROTEIN FON -RELATED"/>
    <property type="match status" value="1"/>
</dbReference>
<accession>A0A815DA94</accession>
<keyword evidence="1" id="KW-0863">Zinc-finger</keyword>
<dbReference type="CDD" id="cd23024">
    <property type="entry name" value="zf-HIT_ZNHIT2-3"/>
    <property type="match status" value="1"/>
</dbReference>
<dbReference type="PANTHER" id="PTHR15555:SF0">
    <property type="entry name" value="ZINC FINGER HIT DOMAIN-CONTAINING PROTEIN 2"/>
    <property type="match status" value="1"/>
</dbReference>
<evidence type="ECO:0000259" key="4">
    <source>
        <dbReference type="PROSITE" id="PS51083"/>
    </source>
</evidence>
<evidence type="ECO:0000256" key="3">
    <source>
        <dbReference type="SAM" id="MobiDB-lite"/>
    </source>
</evidence>
<feature type="compositionally biased region" description="Acidic residues" evidence="3">
    <location>
        <begin position="119"/>
        <end position="142"/>
    </location>
</feature>
<dbReference type="Pfam" id="PF04438">
    <property type="entry name" value="zf-HIT"/>
    <property type="match status" value="1"/>
</dbReference>
<reference evidence="5" key="1">
    <citation type="submission" date="2021-02" db="EMBL/GenBank/DDBJ databases">
        <authorList>
            <person name="Nowell W R."/>
        </authorList>
    </citation>
    <scope>NUCLEOTIDE SEQUENCE</scope>
</reference>
<dbReference type="EMBL" id="CAJNOM010000261">
    <property type="protein sequence ID" value="CAF1295274.1"/>
    <property type="molecule type" value="Genomic_DNA"/>
</dbReference>
<dbReference type="OrthoDB" id="10005492at2759"/>